<dbReference type="GO" id="GO:0005829">
    <property type="term" value="C:cytosol"/>
    <property type="evidence" value="ECO:0007669"/>
    <property type="project" value="TreeGrafter"/>
</dbReference>
<feature type="domain" description="Pyridoxamine 5'-phosphate oxidase N-terminal" evidence="2">
    <location>
        <begin position="17"/>
        <end position="136"/>
    </location>
</feature>
<dbReference type="PANTHER" id="PTHR35176:SF1">
    <property type="entry name" value="F420H(2)-DEPENDENT BILIVERDIN REDUCTASE"/>
    <property type="match status" value="1"/>
</dbReference>
<dbReference type="InterPro" id="IPR019920">
    <property type="entry name" value="F420-binding_dom_put"/>
</dbReference>
<dbReference type="InterPro" id="IPR012349">
    <property type="entry name" value="Split_barrel_FMN-bd"/>
</dbReference>
<evidence type="ECO:0000259" key="2">
    <source>
        <dbReference type="Pfam" id="PF01243"/>
    </source>
</evidence>
<dbReference type="InterPro" id="IPR011576">
    <property type="entry name" value="Pyridox_Oxase_N"/>
</dbReference>
<accession>A0A7J5DF91</accession>
<dbReference type="EMBL" id="WBKG01000013">
    <property type="protein sequence ID" value="KAB1987538.1"/>
    <property type="molecule type" value="Genomic_DNA"/>
</dbReference>
<sequence>MPLSKQRAGAPRLSPSVEAFLDDPGHVGVLTTLRPDGTPHTAPVRFTWDKTAGLVRVMTVASSRKARNLLAGPGGRVAICQVQGFTWVTLEGSGTVVREPGRVAEGAERYAERYRSAPPNPPGRVVIEIEVDRVLALNT</sequence>
<evidence type="ECO:0000313" key="4">
    <source>
        <dbReference type="Proteomes" id="UP000442990"/>
    </source>
</evidence>
<protein>
    <submittedName>
        <fullName evidence="3">TIGR03618 family F420-dependent PPOX class oxidoreductase</fullName>
    </submittedName>
</protein>
<dbReference type="RefSeq" id="WP_151470291.1">
    <property type="nucleotide sequence ID" value="NZ_WBKG01000013.1"/>
</dbReference>
<gene>
    <name evidence="3" type="ORF">F8144_17630</name>
</gene>
<name>A0A7J5DF91_9ACTN</name>
<organism evidence="3 4">
    <name type="scientific">Streptomyces triticiradicis</name>
    <dbReference type="NCBI Taxonomy" id="2651189"/>
    <lineage>
        <taxon>Bacteria</taxon>
        <taxon>Bacillati</taxon>
        <taxon>Actinomycetota</taxon>
        <taxon>Actinomycetes</taxon>
        <taxon>Kitasatosporales</taxon>
        <taxon>Streptomycetaceae</taxon>
        <taxon>Streptomyces</taxon>
    </lineage>
</organism>
<dbReference type="SUPFAM" id="SSF50475">
    <property type="entry name" value="FMN-binding split barrel"/>
    <property type="match status" value="1"/>
</dbReference>
<comment type="caution">
    <text evidence="3">The sequence shown here is derived from an EMBL/GenBank/DDBJ whole genome shotgun (WGS) entry which is preliminary data.</text>
</comment>
<dbReference type="Proteomes" id="UP000442990">
    <property type="component" value="Unassembled WGS sequence"/>
</dbReference>
<dbReference type="AlphaFoldDB" id="A0A7J5DF91"/>
<dbReference type="GO" id="GO:0070967">
    <property type="term" value="F:coenzyme F420 binding"/>
    <property type="evidence" value="ECO:0007669"/>
    <property type="project" value="TreeGrafter"/>
</dbReference>
<dbReference type="Pfam" id="PF01243">
    <property type="entry name" value="PNPOx_N"/>
    <property type="match status" value="1"/>
</dbReference>
<reference evidence="3 4" key="1">
    <citation type="submission" date="2019-09" db="EMBL/GenBank/DDBJ databases">
        <title>Isolation and identification of active actinomycetes.</title>
        <authorList>
            <person name="Yu Z."/>
            <person name="Han C."/>
            <person name="Yu B."/>
        </authorList>
    </citation>
    <scope>NUCLEOTIDE SEQUENCE [LARGE SCALE GENOMIC DNA]</scope>
    <source>
        <strain evidence="3 4">NEAU-H2</strain>
    </source>
</reference>
<evidence type="ECO:0000256" key="1">
    <source>
        <dbReference type="ARBA" id="ARBA00023002"/>
    </source>
</evidence>
<evidence type="ECO:0000313" key="3">
    <source>
        <dbReference type="EMBL" id="KAB1987538.1"/>
    </source>
</evidence>
<dbReference type="PANTHER" id="PTHR35176">
    <property type="entry name" value="HEME OXYGENASE HI_0854-RELATED"/>
    <property type="match status" value="1"/>
</dbReference>
<proteinExistence type="predicted"/>
<dbReference type="Gene3D" id="2.30.110.10">
    <property type="entry name" value="Electron Transport, Fmn-binding Protein, Chain A"/>
    <property type="match status" value="1"/>
</dbReference>
<dbReference type="GO" id="GO:0016627">
    <property type="term" value="F:oxidoreductase activity, acting on the CH-CH group of donors"/>
    <property type="evidence" value="ECO:0007669"/>
    <property type="project" value="TreeGrafter"/>
</dbReference>
<dbReference type="InterPro" id="IPR052019">
    <property type="entry name" value="F420H2_bilvrd_red/Heme_oxyg"/>
</dbReference>
<keyword evidence="1" id="KW-0560">Oxidoreductase</keyword>
<keyword evidence="4" id="KW-1185">Reference proteome</keyword>
<dbReference type="NCBIfam" id="TIGR03618">
    <property type="entry name" value="Rv1155_F420"/>
    <property type="match status" value="1"/>
</dbReference>